<protein>
    <recommendedName>
        <fullName evidence="10">beta-galactoside alpha-(2,6)-sialyltransferase</fullName>
        <ecNumber evidence="10">2.4.3.1</ecNumber>
    </recommendedName>
</protein>
<dbReference type="CDD" id="cd23968">
    <property type="entry name" value="GT29_ST6GAL1_2"/>
    <property type="match status" value="1"/>
</dbReference>
<evidence type="ECO:0000313" key="11">
    <source>
        <dbReference type="EMBL" id="ABD51489.1"/>
    </source>
</evidence>
<evidence type="ECO:0000256" key="8">
    <source>
        <dbReference type="ARBA" id="ARBA00023180"/>
    </source>
</evidence>
<dbReference type="Proteomes" id="UP000144311">
    <property type="component" value="Segment"/>
</dbReference>
<keyword evidence="2" id="KW-0328">Glycosyltransferase</keyword>
<reference evidence="12 13" key="3">
    <citation type="submission" date="2013-10" db="EMBL/GenBank/DDBJ databases">
        <title>The genome of epidemic Squirrel Poxvirus reveals novel virulence genes.</title>
        <authorList>
            <person name="Darby A.C."/>
            <person name="McInnes C.J."/>
            <person name="Kjaer K.H."/>
            <person name="Wood A.R."/>
            <person name="Hughes M."/>
            <person name="Martensen P.M."/>
            <person name="Radford A.D."/>
            <person name="Hall N."/>
            <person name="Chantrey J."/>
        </authorList>
    </citation>
    <scope>NUCLEOTIDE SEQUENCE [LARGE SCALE GENOMIC DNA]</scope>
    <source>
        <strain evidence="12">Red squirrel UK</strain>
    </source>
</reference>
<dbReference type="Gene3D" id="3.90.1480.20">
    <property type="entry name" value="Glycosyl transferase family 29"/>
    <property type="match status" value="1"/>
</dbReference>
<name>Q1HTP7_9POXV</name>
<keyword evidence="7" id="KW-1015">Disulfide bond</keyword>
<organism evidence="11">
    <name type="scientific">Squirrelpox virus</name>
    <dbReference type="NCBI Taxonomy" id="240426"/>
    <lineage>
        <taxon>Viruses</taxon>
        <taxon>Varidnaviria</taxon>
        <taxon>Bamfordvirae</taxon>
        <taxon>Nucleocytoviricota</taxon>
        <taxon>Pokkesviricetes</taxon>
        <taxon>Chitovirales</taxon>
        <taxon>Poxviridae</taxon>
        <taxon>Chordopoxvirinae</taxon>
        <taxon>Sciuripoxvirus</taxon>
        <taxon>Sciuripoxvirus squirrelpox</taxon>
    </lineage>
</organism>
<dbReference type="RefSeq" id="YP_008658563.1">
    <property type="nucleotide sequence ID" value="NC_022563.1"/>
</dbReference>
<dbReference type="InterPro" id="IPR038578">
    <property type="entry name" value="GT29-like_sf"/>
</dbReference>
<dbReference type="EMBL" id="AH015635">
    <property type="protein sequence ID" value="ABD51489.1"/>
    <property type="molecule type" value="Genomic_DNA"/>
</dbReference>
<keyword evidence="8" id="KW-0325">Glycoprotein</keyword>
<dbReference type="EC" id="2.4.3.1" evidence="10"/>
<dbReference type="KEGG" id="vg:18158443"/>
<dbReference type="CAZy" id="GT29">
    <property type="family name" value="Glycosyltransferase Family 29"/>
</dbReference>
<keyword evidence="5" id="KW-1133">Transmembrane helix</keyword>
<dbReference type="GeneID" id="18158443"/>
<evidence type="ECO:0000256" key="1">
    <source>
        <dbReference type="ARBA" id="ARBA00004447"/>
    </source>
</evidence>
<keyword evidence="13" id="KW-1185">Reference proteome</keyword>
<dbReference type="GO" id="GO:0097503">
    <property type="term" value="P:sialylation"/>
    <property type="evidence" value="ECO:0007669"/>
    <property type="project" value="TreeGrafter"/>
</dbReference>
<evidence type="ECO:0000256" key="4">
    <source>
        <dbReference type="ARBA" id="ARBA00022692"/>
    </source>
</evidence>
<evidence type="ECO:0000256" key="7">
    <source>
        <dbReference type="ARBA" id="ARBA00023157"/>
    </source>
</evidence>
<dbReference type="EMBL" id="HE601899">
    <property type="protein sequence ID" value="CCD83321.1"/>
    <property type="molecule type" value="Genomic_DNA"/>
</dbReference>
<proteinExistence type="predicted"/>
<dbReference type="PANTHER" id="PTHR46059:SF1">
    <property type="entry name" value="BETA-GALACTOSIDE ALPHA-2,6-SIALYLTRANSFERASE"/>
    <property type="match status" value="1"/>
</dbReference>
<evidence type="ECO:0000313" key="13">
    <source>
        <dbReference type="Proteomes" id="UP000144311"/>
    </source>
</evidence>
<evidence type="ECO:0000256" key="10">
    <source>
        <dbReference type="ARBA" id="ARBA00034329"/>
    </source>
</evidence>
<evidence type="ECO:0000256" key="6">
    <source>
        <dbReference type="ARBA" id="ARBA00023136"/>
    </source>
</evidence>
<keyword evidence="3" id="KW-0808">Transferase</keyword>
<comment type="catalytic activity">
    <reaction evidence="9">
        <text>a beta-D-galactoside + CMP-N-acetyl-beta-neuraminate = an N-acetyl-alpha-neuraminyl-(2-&gt;6)-beta-D-galactosyl derivative + CMP + H(+)</text>
        <dbReference type="Rhea" id="RHEA:52104"/>
        <dbReference type="ChEBI" id="CHEBI:15378"/>
        <dbReference type="ChEBI" id="CHEBI:28034"/>
        <dbReference type="ChEBI" id="CHEBI:57812"/>
        <dbReference type="ChEBI" id="CHEBI:60377"/>
        <dbReference type="ChEBI" id="CHEBI:136398"/>
        <dbReference type="EC" id="2.4.3.1"/>
    </reaction>
</comment>
<dbReference type="GO" id="GO:0003835">
    <property type="term" value="F:beta-galactoside alpha-2,6-sialyltransferase activity"/>
    <property type="evidence" value="ECO:0007669"/>
    <property type="project" value="UniProtKB-EC"/>
</dbReference>
<keyword evidence="4" id="KW-0812">Transmembrane</keyword>
<dbReference type="InterPro" id="IPR001675">
    <property type="entry name" value="Glyco_trans_29"/>
</dbReference>
<reference evidence="11" key="1">
    <citation type="journal article" date="2006" name="J. Gen. Virol.">
        <title>Genomic characterization of a novel poxvirus contributing to the decline of the red squirrel (Sciurus vulgaris) in the UK.</title>
        <authorList>
            <person name="McInnes C.J."/>
            <person name="Wood A.R."/>
            <person name="Thomas K."/>
            <person name="Sainsbury A.W."/>
            <person name="Gurnell J."/>
            <person name="Dein F.J."/>
            <person name="Nettleton P.F."/>
        </authorList>
    </citation>
    <scope>NUCLEOTIDE SEQUENCE</scope>
    <source>
        <strain evidence="11">1296/99</strain>
    </source>
</reference>
<dbReference type="Pfam" id="PF00777">
    <property type="entry name" value="Glyco_transf_29"/>
    <property type="match status" value="1"/>
</dbReference>
<sequence length="366" mass="39592">MQSTGRLARTGAVICLALAAVALLTTWLLSSRPPPLPAPSRTAPRWTETRGSSALPARLLKDMRWYLETNTYNVTADALAAHAPGSASLADARCALDAATRALSVGSADLRRADLKSMPALASILPSLGLAAPASPRWRRCAIVASAGALSGSGLGPEIESHDAVVRMNAAPTRGYEADVGSRTTVRVTNSKMVAGDPRLFARLAREADLTLVWDPYSYGCETARCLASPEFDFAWQIGRMRLDGRRVQLADPQLPWRVWGVLQSVARERIHPHPPSSGMLGIAVGLALCDRVTVYGFIPSRPSPRCYYWSSAVDVACSLGSYHPLLFEKNLVHDLHEGTDEDLRRGVVRLRGHAATRDRCAHVEK</sequence>
<gene>
    <name evidence="11" type="primary">C16R</name>
    <name evidence="12" type="ORF">SQPV_1380</name>
</gene>
<dbReference type="OrthoDB" id="15964at10239"/>
<comment type="subcellular location">
    <subcellularLocation>
        <location evidence="1">Golgi apparatus</location>
        <location evidence="1">Golgi stack membrane</location>
        <topology evidence="1">Single-pass type II membrane protein</topology>
    </subcellularLocation>
</comment>
<reference evidence="12 13" key="2">
    <citation type="submission" date="2011-10" db="EMBL/GenBank/DDBJ databases">
        <authorList>
            <person name="Darby A."/>
        </authorList>
    </citation>
    <scope>NUCLEOTIDE SEQUENCE [LARGE SCALE GENOMIC DNA]</scope>
    <source>
        <strain evidence="12">Red squirrel UK</strain>
    </source>
</reference>
<dbReference type="PANTHER" id="PTHR46059">
    <property type="entry name" value="BETA-GALACTOSIDE ALPHA-2,6-SIALYLTRANSFERASE"/>
    <property type="match status" value="1"/>
</dbReference>
<evidence type="ECO:0000256" key="9">
    <source>
        <dbReference type="ARBA" id="ARBA00034249"/>
    </source>
</evidence>
<evidence type="ECO:0000256" key="5">
    <source>
        <dbReference type="ARBA" id="ARBA00022989"/>
    </source>
</evidence>
<evidence type="ECO:0000313" key="12">
    <source>
        <dbReference type="EMBL" id="CCD83321.1"/>
    </source>
</evidence>
<evidence type="ECO:0000256" key="2">
    <source>
        <dbReference type="ARBA" id="ARBA00022676"/>
    </source>
</evidence>
<evidence type="ECO:0000256" key="3">
    <source>
        <dbReference type="ARBA" id="ARBA00022679"/>
    </source>
</evidence>
<keyword evidence="6" id="KW-0472">Membrane</keyword>
<accession>Q1HTP7</accession>